<keyword evidence="1" id="KW-0732">Signal</keyword>
<comment type="caution">
    <text evidence="2">The sequence shown here is derived from an EMBL/GenBank/DDBJ whole genome shotgun (WGS) entry which is preliminary data.</text>
</comment>
<evidence type="ECO:0000313" key="2">
    <source>
        <dbReference type="EMBL" id="NNV55074.1"/>
    </source>
</evidence>
<organism evidence="2 3">
    <name type="scientific">Limnovirga soli</name>
    <dbReference type="NCBI Taxonomy" id="2656915"/>
    <lineage>
        <taxon>Bacteria</taxon>
        <taxon>Pseudomonadati</taxon>
        <taxon>Bacteroidota</taxon>
        <taxon>Chitinophagia</taxon>
        <taxon>Chitinophagales</taxon>
        <taxon>Chitinophagaceae</taxon>
        <taxon>Limnovirga</taxon>
    </lineage>
</organism>
<accession>A0A8J8FHD5</accession>
<name>A0A8J8FHD5_9BACT</name>
<dbReference type="RefSeq" id="WP_171607006.1">
    <property type="nucleotide sequence ID" value="NZ_WHPF01000004.1"/>
</dbReference>
<gene>
    <name evidence="2" type="ORF">GD597_06365</name>
</gene>
<feature type="signal peptide" evidence="1">
    <location>
        <begin position="1"/>
        <end position="17"/>
    </location>
</feature>
<reference evidence="2" key="1">
    <citation type="submission" date="2019-10" db="EMBL/GenBank/DDBJ databases">
        <title>Draft genome sequence of Panacibacter sp. KCS-6.</title>
        <authorList>
            <person name="Yim K.J."/>
        </authorList>
    </citation>
    <scope>NUCLEOTIDE SEQUENCE</scope>
    <source>
        <strain evidence="2">KCS-6</strain>
    </source>
</reference>
<dbReference type="Proteomes" id="UP000598971">
    <property type="component" value="Unassembled WGS sequence"/>
</dbReference>
<sequence length="1389" mass="154922">MKSRVVFFIGFLSIFLATGLEIDAQTGPQLVKVAPPSPNVQALQKYGEIPVSAYTGIPSISVPIYTIKFRDITVPVSLSYHASGIKVGEEASRVGLGWSLNAGGVVSRTIMGGDDFETGYFSSNIPDFDELYFPKQFVQKSDPCNIIVMDHYNETTLSVTNEMDGLPYTDFEPDQYYFNFANQSGKFILKKDKSTAVLEKKQNLKISLLTSPNDYWRITDVDGFIYDFEAIESYHPNNDPLDHKSAWYLTKITSPAGNIVTFSYTIVASNYIQSFGSYTETKDVYQTPGFELARYQFSEQKGMAPGRNYTQVLLSSIDFTTGVMEFTYSTRDDVENDKKVDKIAIYSKDAGGNKSSNPIKFFDLGYTYFDGGYDNDYGPNPPQPATGFYAKRLKLTGITEKGYDQNGLVVSNNPYSFIYNESGNLPAKTSFARDHWGYFNGKHGNISLIPDYILTSNTEAYDQISYVLGTQGQNRDADNSPDLDFMKVFSLKTIQYPTGGSTEFVYEANDFDEQASQINDQSYFAKQYSVVVHNDANDMTYDNLYNGGAWRTSNVKDLTDLYLFSSNQLAFVQLTVPVRFGSNLTCPFVIQNGAIKFSILDEANNIIYEKDLSGTYKSDDSSLICQGSAVTFKTNLYLTPGLYTIQVSVNNSLFPTGITLQDMRFNFNWYSQVSSNPLSLQGITFSNAGGLRVKRIIDHDGLNPTNDKIKRFIYHYWEDRNGTGLKEYSYGKRMSRPEYRYFIPSEEFHHSRDPGNGNDIVQPFWTYHLMRNSDSNIPLNGSAAGAVVGYDTVVVLDGENGEFGKTVYAYHNNPDIVGNYSFDGLPIMPPSGSNTADPLNGSLLDETVYKANTQNNPITYSPVQTTSNTYNIGVNPSYICGLMWERITYVNAFPSSMNTNDYGVCSGYMKAYRTLNPNFSYLSSTTKKIYDPNDKDIFLSSTTNYFYEGSQHYFPTRTVTQNSLGENITTHTTYPLDFTSPYVANGALGIQNLKNKNVVNVPIEVYTDKSNTDINNPDLRTLSAVLSSYATANTLPKPNLLYALTSSTPVSNFSPISIKASGLHIDDSYKAAIFFDSYDVNGNIIQQRKDKDVGQFYIWDYKNSLPVAECVFPAVSNVSQLKTDIAYTSFEGDGTGNFDSYSGVITPVILTDDYNGMPPTGKKYYNLTGSNVLSKSGITNGKEYVVSYWSNKTTPYTLSGVINASYKTGRIFNTSWIHYEHTVTASGNTITISGTGKLDEVRIYPLGAQMTTYTYEPIIGVTSVCDANNKIAYYLYDGLSRLSSIRDQNKNIIKTFRYYQKGNVPNDALVNDCAACTVANGSKKCMGNGYCETGVRTNTSARWVNDHINQDGSIGAWKCTYYYVFSDNSHSGPNSEYSVFTPCDIDYVP</sequence>
<evidence type="ECO:0000313" key="3">
    <source>
        <dbReference type="Proteomes" id="UP000598971"/>
    </source>
</evidence>
<feature type="chain" id="PRO_5035320019" description="YD repeat-containing protein" evidence="1">
    <location>
        <begin position="18"/>
        <end position="1389"/>
    </location>
</feature>
<evidence type="ECO:0000256" key="1">
    <source>
        <dbReference type="SAM" id="SignalP"/>
    </source>
</evidence>
<dbReference type="EMBL" id="WHPF01000004">
    <property type="protein sequence ID" value="NNV55074.1"/>
    <property type="molecule type" value="Genomic_DNA"/>
</dbReference>
<protein>
    <recommendedName>
        <fullName evidence="4">YD repeat-containing protein</fullName>
    </recommendedName>
</protein>
<keyword evidence="3" id="KW-1185">Reference proteome</keyword>
<evidence type="ECO:0008006" key="4">
    <source>
        <dbReference type="Google" id="ProtNLM"/>
    </source>
</evidence>
<proteinExistence type="predicted"/>